<comment type="caution">
    <text evidence="1">The sequence shown here is derived from an EMBL/GenBank/DDBJ whole genome shotgun (WGS) entry which is preliminary data.</text>
</comment>
<keyword evidence="2" id="KW-1185">Reference proteome</keyword>
<evidence type="ECO:0000313" key="1">
    <source>
        <dbReference type="EMBL" id="KAJ7424920.1"/>
    </source>
</evidence>
<sequence length="132" mass="14751">MLDTADSEHPERCSALIAHELSRLNIDIAGLSKVHLHEEGSLKEHGAGYTLYWSGKPKTERHLSGVGFMIKNSITFKLENFPTVQGVAESVSMRSKKRKEYINVNAKSIIQKDGHLDSVNVNLYTSQGRIED</sequence>
<protein>
    <submittedName>
        <fullName evidence="1">Uncharacterized protein</fullName>
    </submittedName>
</protein>
<dbReference type="EMBL" id="WHWB01032597">
    <property type="protein sequence ID" value="KAJ7424920.1"/>
    <property type="molecule type" value="Genomic_DNA"/>
</dbReference>
<reference evidence="1" key="1">
    <citation type="submission" date="2019-10" db="EMBL/GenBank/DDBJ databases">
        <authorList>
            <person name="Soares A.E.R."/>
            <person name="Aleixo A."/>
            <person name="Schneider P."/>
            <person name="Miyaki C.Y."/>
            <person name="Schneider M.P."/>
            <person name="Mello C."/>
            <person name="Vasconcelos A.T.R."/>
        </authorList>
    </citation>
    <scope>NUCLEOTIDE SEQUENCE</scope>
    <source>
        <tissue evidence="1">Muscle</tissue>
    </source>
</reference>
<gene>
    <name evidence="1" type="ORF">WISP_26090</name>
</gene>
<accession>A0ABQ9DPQ2</accession>
<name>A0ABQ9DPQ2_9PASS</name>
<dbReference type="Gene3D" id="3.60.10.10">
    <property type="entry name" value="Endonuclease/exonuclease/phosphatase"/>
    <property type="match status" value="1"/>
</dbReference>
<evidence type="ECO:0000313" key="2">
    <source>
        <dbReference type="Proteomes" id="UP001145742"/>
    </source>
</evidence>
<dbReference type="InterPro" id="IPR036691">
    <property type="entry name" value="Endo/exonu/phosph_ase_sf"/>
</dbReference>
<organism evidence="1 2">
    <name type="scientific">Willisornis vidua</name>
    <name type="common">Xingu scale-backed antbird</name>
    <dbReference type="NCBI Taxonomy" id="1566151"/>
    <lineage>
        <taxon>Eukaryota</taxon>
        <taxon>Metazoa</taxon>
        <taxon>Chordata</taxon>
        <taxon>Craniata</taxon>
        <taxon>Vertebrata</taxon>
        <taxon>Euteleostomi</taxon>
        <taxon>Archelosauria</taxon>
        <taxon>Archosauria</taxon>
        <taxon>Dinosauria</taxon>
        <taxon>Saurischia</taxon>
        <taxon>Theropoda</taxon>
        <taxon>Coelurosauria</taxon>
        <taxon>Aves</taxon>
        <taxon>Neognathae</taxon>
        <taxon>Neoaves</taxon>
        <taxon>Telluraves</taxon>
        <taxon>Australaves</taxon>
        <taxon>Passeriformes</taxon>
        <taxon>Thamnophilidae</taxon>
        <taxon>Willisornis</taxon>
    </lineage>
</organism>
<proteinExistence type="predicted"/>
<dbReference type="Proteomes" id="UP001145742">
    <property type="component" value="Unassembled WGS sequence"/>
</dbReference>